<feature type="binding site" evidence="9">
    <location>
        <position position="410"/>
    </location>
    <ligand>
        <name>L-glutamine</name>
        <dbReference type="ChEBI" id="CHEBI:58359"/>
    </ligand>
</feature>
<comment type="catalytic activity">
    <reaction evidence="9">
        <text>UTP + NH4(+) + ATP = CTP + ADP + phosphate + 2 H(+)</text>
        <dbReference type="Rhea" id="RHEA:16597"/>
        <dbReference type="ChEBI" id="CHEBI:15378"/>
        <dbReference type="ChEBI" id="CHEBI:28938"/>
        <dbReference type="ChEBI" id="CHEBI:30616"/>
        <dbReference type="ChEBI" id="CHEBI:37563"/>
        <dbReference type="ChEBI" id="CHEBI:43474"/>
        <dbReference type="ChEBI" id="CHEBI:46398"/>
        <dbReference type="ChEBI" id="CHEBI:456216"/>
    </reaction>
</comment>
<protein>
    <recommendedName>
        <fullName evidence="9">CTP synthase</fullName>
        <ecNumber evidence="9">6.3.4.2</ecNumber>
    </recommendedName>
    <alternativeName>
        <fullName evidence="9">Cytidine 5'-triphosphate synthase</fullName>
    </alternativeName>
    <alternativeName>
        <fullName evidence="9">Cytidine triphosphate synthetase</fullName>
        <shortName evidence="9">CTP synthetase</shortName>
        <shortName evidence="9">CTPS</shortName>
    </alternativeName>
    <alternativeName>
        <fullName evidence="9">UTP--ammonia ligase</fullName>
    </alternativeName>
</protein>
<keyword evidence="9" id="KW-0460">Magnesium</keyword>
<gene>
    <name evidence="9" type="primary">pyrG</name>
    <name evidence="12" type="ORF">SHI21_16140</name>
</gene>
<dbReference type="Proteomes" id="UP001302274">
    <property type="component" value="Unassembled WGS sequence"/>
</dbReference>
<dbReference type="EC" id="6.3.4.2" evidence="9"/>
<evidence type="ECO:0000259" key="10">
    <source>
        <dbReference type="Pfam" id="PF00117"/>
    </source>
</evidence>
<evidence type="ECO:0000256" key="4">
    <source>
        <dbReference type="ARBA" id="ARBA00022741"/>
    </source>
</evidence>
<feature type="binding site" evidence="9">
    <location>
        <begin position="152"/>
        <end position="154"/>
    </location>
    <ligand>
        <name>CTP</name>
        <dbReference type="ChEBI" id="CHEBI:37563"/>
        <note>allosteric inhibitor</note>
    </ligand>
</feature>
<evidence type="ECO:0000313" key="12">
    <source>
        <dbReference type="EMBL" id="MEA9357762.1"/>
    </source>
</evidence>
<dbReference type="InterPro" id="IPR004468">
    <property type="entry name" value="CTP_synthase"/>
</dbReference>
<proteinExistence type="inferred from homology"/>
<feature type="binding site" evidence="9">
    <location>
        <position position="466"/>
    </location>
    <ligand>
        <name>L-glutamine</name>
        <dbReference type="ChEBI" id="CHEBI:58359"/>
    </ligand>
</feature>
<dbReference type="CDD" id="cd01746">
    <property type="entry name" value="GATase1_CTP_Synthase"/>
    <property type="match status" value="1"/>
</dbReference>
<feature type="binding site" evidence="9">
    <location>
        <position position="359"/>
    </location>
    <ligand>
        <name>L-glutamine</name>
        <dbReference type="ChEBI" id="CHEBI:58359"/>
    </ligand>
</feature>
<comment type="caution">
    <text evidence="9">Lacks conserved residue(s) required for the propagation of feature annotation.</text>
</comment>
<feature type="domain" description="Glutamine amidotransferase" evidence="10">
    <location>
        <begin position="306"/>
        <end position="530"/>
    </location>
</feature>
<feature type="binding site" evidence="9">
    <location>
        <position position="228"/>
    </location>
    <ligand>
        <name>UTP</name>
        <dbReference type="ChEBI" id="CHEBI:46398"/>
    </ligand>
</feature>
<evidence type="ECO:0000256" key="2">
    <source>
        <dbReference type="ARBA" id="ARBA00007533"/>
    </source>
</evidence>
<dbReference type="Pfam" id="PF06418">
    <property type="entry name" value="CTP_synth_N"/>
    <property type="match status" value="1"/>
</dbReference>
<feature type="active site" description="Nucleophile; for glutamine hydrolysis" evidence="9">
    <location>
        <position position="386"/>
    </location>
</feature>
<feature type="active site" evidence="9">
    <location>
        <position position="513"/>
    </location>
</feature>
<dbReference type="PANTHER" id="PTHR11550">
    <property type="entry name" value="CTP SYNTHASE"/>
    <property type="match status" value="1"/>
</dbReference>
<feature type="binding site" evidence="9">
    <location>
        <position position="19"/>
    </location>
    <ligand>
        <name>CTP</name>
        <dbReference type="ChEBI" id="CHEBI:37563"/>
        <note>allosteric inhibitor</note>
    </ligand>
</feature>
<feature type="domain" description="CTP synthase N-terminal" evidence="11">
    <location>
        <begin position="9"/>
        <end position="270"/>
    </location>
</feature>
<accession>A0ABU5VXS7</accession>
<dbReference type="NCBIfam" id="TIGR00337">
    <property type="entry name" value="PyrG"/>
    <property type="match status" value="1"/>
</dbReference>
<feature type="binding site" evidence="9">
    <location>
        <position position="77"/>
    </location>
    <ligand>
        <name>Mg(2+)</name>
        <dbReference type="ChEBI" id="CHEBI:18420"/>
    </ligand>
</feature>
<feature type="binding site" evidence="9">
    <location>
        <position position="19"/>
    </location>
    <ligand>
        <name>UTP</name>
        <dbReference type="ChEBI" id="CHEBI:46398"/>
    </ligand>
</feature>
<keyword evidence="13" id="KW-1185">Reference proteome</keyword>
<dbReference type="Gene3D" id="3.40.50.300">
    <property type="entry name" value="P-loop containing nucleotide triphosphate hydrolases"/>
    <property type="match status" value="1"/>
</dbReference>
<dbReference type="SUPFAM" id="SSF52540">
    <property type="entry name" value="P-loop containing nucleoside triphosphate hydrolases"/>
    <property type="match status" value="1"/>
</dbReference>
<dbReference type="EMBL" id="JAYGJQ010000002">
    <property type="protein sequence ID" value="MEA9357762.1"/>
    <property type="molecule type" value="Genomic_DNA"/>
</dbReference>
<keyword evidence="9" id="KW-0479">Metal-binding</keyword>
<evidence type="ECO:0000256" key="3">
    <source>
        <dbReference type="ARBA" id="ARBA00022598"/>
    </source>
</evidence>
<evidence type="ECO:0000256" key="7">
    <source>
        <dbReference type="ARBA" id="ARBA00022975"/>
    </source>
</evidence>
<dbReference type="Gene3D" id="3.40.50.880">
    <property type="match status" value="1"/>
</dbReference>
<keyword evidence="5 9" id="KW-0067">ATP-binding</keyword>
<comment type="function">
    <text evidence="9">Catalyzes the ATP-dependent amination of UTP to CTP with either L-glutamine or ammonia as the source of nitrogen. Regulates intracellular CTP levels through interactions with the four ribonucleotide triphosphates.</text>
</comment>
<feature type="region of interest" description="Amidoligase domain" evidence="9">
    <location>
        <begin position="1"/>
        <end position="271"/>
    </location>
</feature>
<name>A0ABU5VXS7_9BACT</name>
<dbReference type="CDD" id="cd03113">
    <property type="entry name" value="CTPS_N"/>
    <property type="match status" value="1"/>
</dbReference>
<keyword evidence="6 9" id="KW-0315">Glutamine amidotransferase</keyword>
<feature type="binding site" evidence="9">
    <location>
        <position position="77"/>
    </location>
    <ligand>
        <name>ATP</name>
        <dbReference type="ChEBI" id="CHEBI:30616"/>
    </ligand>
</feature>
<dbReference type="NCBIfam" id="NF003792">
    <property type="entry name" value="PRK05380.1"/>
    <property type="match status" value="1"/>
</dbReference>
<feature type="binding site" evidence="9">
    <location>
        <position position="145"/>
    </location>
    <ligand>
        <name>Mg(2+)</name>
        <dbReference type="ChEBI" id="CHEBI:18420"/>
    </ligand>
</feature>
<comment type="pathway">
    <text evidence="1 9">Pyrimidine metabolism; CTP biosynthesis via de novo pathway; CTP from UDP: step 2/2.</text>
</comment>
<dbReference type="RefSeq" id="WP_323577912.1">
    <property type="nucleotide sequence ID" value="NZ_JAYGJQ010000002.1"/>
</dbReference>
<comment type="caution">
    <text evidence="12">The sequence shown here is derived from an EMBL/GenBank/DDBJ whole genome shotgun (WGS) entry which is preliminary data.</text>
</comment>
<evidence type="ECO:0000256" key="5">
    <source>
        <dbReference type="ARBA" id="ARBA00022840"/>
    </source>
</evidence>
<sequence>MAENKKHKKYIFITGGVASSLGKGLAAASIAGLLERRGINVSMLKMDPYINVDPGTMSPTQHGEVFVTDDGAETDLDLGHYERFTSLTLKRDSNFTTGQVYLKVIENERAGTYLGKTVQVVPHITNEIKRRIHVASENCDILIGEIGGTVGDIESLPFIESIRQLSHDEGADNVLFIHLVLLPYIAAAGELKSKPAQHSVKELMSQGLSPHIIICRSDREVDEDTLDKISRFCNVGRKNVFQSIDMDSIYKVPLEFHKQGLDERISELLGIWAPAAKIEDLEKVVYNFGHPLREVKIGIVGKYTDLVESYKSLDEALNHGAIACQLKFKPVYIDSEQLEKGSNLDELFAGVQGILVPGGFGSRGTEGKIKAIEYARTKKIPFFGICLGLQLAVIEYARHVAGITDATSEEFQSGGAHLIHYMEGQSEKGTKGGSMRLGSYDCHLEPKSLAMKVYQNETIQERHRHRLEVNNMYMDKITAAGMVVSGFNRELNLVEVVELKDHPFFIACQYHPEFKSKPFSPHPLFKAFIEESDKNRK</sequence>
<feature type="binding site" evidence="9">
    <location>
        <begin position="192"/>
        <end position="197"/>
    </location>
    <ligand>
        <name>CTP</name>
        <dbReference type="ChEBI" id="CHEBI:37563"/>
        <note>allosteric inhibitor</note>
    </ligand>
</feature>
<dbReference type="GO" id="GO:0003883">
    <property type="term" value="F:CTP synthase activity"/>
    <property type="evidence" value="ECO:0007669"/>
    <property type="project" value="UniProtKB-EC"/>
</dbReference>
<feature type="binding site" evidence="9">
    <location>
        <begin position="192"/>
        <end position="197"/>
    </location>
    <ligand>
        <name>UTP</name>
        <dbReference type="ChEBI" id="CHEBI:46398"/>
    </ligand>
</feature>
<evidence type="ECO:0000259" key="11">
    <source>
        <dbReference type="Pfam" id="PF06418"/>
    </source>
</evidence>
<evidence type="ECO:0000313" key="13">
    <source>
        <dbReference type="Proteomes" id="UP001302274"/>
    </source>
</evidence>
<feature type="binding site" evidence="9">
    <location>
        <position position="228"/>
    </location>
    <ligand>
        <name>CTP</name>
        <dbReference type="ChEBI" id="CHEBI:37563"/>
        <note>allosteric inhibitor</note>
    </ligand>
</feature>
<organism evidence="12 13">
    <name type="scientific">Bacteriovorax antarcticus</name>
    <dbReference type="NCBI Taxonomy" id="3088717"/>
    <lineage>
        <taxon>Bacteria</taxon>
        <taxon>Pseudomonadati</taxon>
        <taxon>Bdellovibrionota</taxon>
        <taxon>Bacteriovoracia</taxon>
        <taxon>Bacteriovoracales</taxon>
        <taxon>Bacteriovoracaceae</taxon>
        <taxon>Bacteriovorax</taxon>
    </lineage>
</organism>
<dbReference type="InterPro" id="IPR017456">
    <property type="entry name" value="CTP_synthase_N"/>
</dbReference>
<comment type="catalytic activity">
    <reaction evidence="9">
        <text>L-glutamine + H2O = L-glutamate + NH4(+)</text>
        <dbReference type="Rhea" id="RHEA:15889"/>
        <dbReference type="ChEBI" id="CHEBI:15377"/>
        <dbReference type="ChEBI" id="CHEBI:28938"/>
        <dbReference type="ChEBI" id="CHEBI:29985"/>
        <dbReference type="ChEBI" id="CHEBI:58359"/>
    </reaction>
</comment>
<evidence type="ECO:0000256" key="8">
    <source>
        <dbReference type="ARBA" id="ARBA00047781"/>
    </source>
</evidence>
<dbReference type="PROSITE" id="PS51273">
    <property type="entry name" value="GATASE_TYPE_1"/>
    <property type="match status" value="1"/>
</dbReference>
<dbReference type="HAMAP" id="MF_01227">
    <property type="entry name" value="PyrG"/>
    <property type="match status" value="1"/>
</dbReference>
<feature type="binding site" evidence="9">
    <location>
        <begin position="387"/>
        <end position="390"/>
    </location>
    <ligand>
        <name>L-glutamine</name>
        <dbReference type="ChEBI" id="CHEBI:58359"/>
    </ligand>
</feature>
<evidence type="ECO:0000256" key="9">
    <source>
        <dbReference type="HAMAP-Rule" id="MF_01227"/>
    </source>
</evidence>
<dbReference type="Pfam" id="PF00117">
    <property type="entry name" value="GATase"/>
    <property type="match status" value="1"/>
</dbReference>
<dbReference type="SUPFAM" id="SSF52317">
    <property type="entry name" value="Class I glutamine amidotransferase-like"/>
    <property type="match status" value="1"/>
</dbReference>
<dbReference type="InterPro" id="IPR029062">
    <property type="entry name" value="Class_I_gatase-like"/>
</dbReference>
<feature type="active site" evidence="9">
    <location>
        <position position="511"/>
    </location>
</feature>
<comment type="similarity">
    <text evidence="2 9">Belongs to the CTP synthase family.</text>
</comment>
<keyword evidence="4 9" id="KW-0547">Nucleotide-binding</keyword>
<dbReference type="PANTHER" id="PTHR11550:SF0">
    <property type="entry name" value="CTP SYNTHASE-RELATED"/>
    <property type="match status" value="1"/>
</dbReference>
<dbReference type="InterPro" id="IPR027417">
    <property type="entry name" value="P-loop_NTPase"/>
</dbReference>
<evidence type="ECO:0000256" key="6">
    <source>
        <dbReference type="ARBA" id="ARBA00022962"/>
    </source>
</evidence>
<comment type="miscellaneous">
    <text evidence="9">CTPSs have evolved a hybrid strategy for distinguishing between UTP and CTP. The overlapping regions of the product feedback inhibitory and substrate sites recognize a common feature in both compounds, the triphosphate moiety. To differentiate isosteric substrate and product pyrimidine rings, an additional pocket far from the expected kinase/ligase catalytic site, specifically recognizes the cytosine and ribose portions of the product inhibitor.</text>
</comment>
<keyword evidence="7 9" id="KW-0665">Pyrimidine biosynthesis</keyword>
<comment type="subunit">
    <text evidence="9">Homotetramer.</text>
</comment>
<evidence type="ECO:0000256" key="1">
    <source>
        <dbReference type="ARBA" id="ARBA00005171"/>
    </source>
</evidence>
<comment type="catalytic activity">
    <reaction evidence="8 9">
        <text>UTP + L-glutamine + ATP + H2O = CTP + L-glutamate + ADP + phosphate + 2 H(+)</text>
        <dbReference type="Rhea" id="RHEA:26426"/>
        <dbReference type="ChEBI" id="CHEBI:15377"/>
        <dbReference type="ChEBI" id="CHEBI:15378"/>
        <dbReference type="ChEBI" id="CHEBI:29985"/>
        <dbReference type="ChEBI" id="CHEBI:30616"/>
        <dbReference type="ChEBI" id="CHEBI:37563"/>
        <dbReference type="ChEBI" id="CHEBI:43474"/>
        <dbReference type="ChEBI" id="CHEBI:46398"/>
        <dbReference type="ChEBI" id="CHEBI:58359"/>
        <dbReference type="ChEBI" id="CHEBI:456216"/>
        <dbReference type="EC" id="6.3.4.2"/>
    </reaction>
</comment>
<feature type="binding site" evidence="9">
    <location>
        <begin position="20"/>
        <end position="25"/>
    </location>
    <ligand>
        <name>ATP</name>
        <dbReference type="ChEBI" id="CHEBI:30616"/>
    </ligand>
</feature>
<comment type="activity regulation">
    <text evidence="9">Allosterically activated by GTP, when glutamine is the substrate; GTP has no effect on the reaction when ammonia is the substrate. The allosteric effector GTP functions by stabilizing the protein conformation that binds the tetrahedral intermediate(s) formed during glutamine hydrolysis. Inhibited by the product CTP, via allosteric rather than competitive inhibition.</text>
</comment>
<dbReference type="InterPro" id="IPR033828">
    <property type="entry name" value="GATase1_CTP_Synthase"/>
</dbReference>
<reference evidence="12 13" key="1">
    <citation type="submission" date="2023-11" db="EMBL/GenBank/DDBJ databases">
        <title>A Novel Polar Bacteriovorax (B. antarcticus) Isolated from the Biocrust in Antarctica.</title>
        <authorList>
            <person name="Mun W."/>
            <person name="Choi S.Y."/>
            <person name="Mitchell R.J."/>
        </authorList>
    </citation>
    <scope>NUCLEOTIDE SEQUENCE [LARGE SCALE GENOMIC DNA]</scope>
    <source>
        <strain evidence="12 13">PP10</strain>
    </source>
</reference>
<keyword evidence="3 9" id="KW-0436">Ligase</keyword>
<dbReference type="InterPro" id="IPR017926">
    <property type="entry name" value="GATASE"/>
</dbReference>